<dbReference type="PANTHER" id="PTHR42886">
    <property type="entry name" value="RE40534P-RELATED"/>
    <property type="match status" value="1"/>
</dbReference>
<evidence type="ECO:0000313" key="3">
    <source>
        <dbReference type="EMBL" id="EGR30718.1"/>
    </source>
</evidence>
<dbReference type="InterPro" id="IPR029058">
    <property type="entry name" value="AB_hydrolase_fold"/>
</dbReference>
<dbReference type="GO" id="GO:0052689">
    <property type="term" value="F:carboxylic ester hydrolase activity"/>
    <property type="evidence" value="ECO:0007669"/>
    <property type="project" value="TreeGrafter"/>
</dbReference>
<organism evidence="3 4">
    <name type="scientific">Ichthyophthirius multifiliis</name>
    <name type="common">White spot disease agent</name>
    <name type="synonym">Ich</name>
    <dbReference type="NCBI Taxonomy" id="5932"/>
    <lineage>
        <taxon>Eukaryota</taxon>
        <taxon>Sar</taxon>
        <taxon>Alveolata</taxon>
        <taxon>Ciliophora</taxon>
        <taxon>Intramacronucleata</taxon>
        <taxon>Oligohymenophorea</taxon>
        <taxon>Hymenostomatida</taxon>
        <taxon>Ophryoglenina</taxon>
        <taxon>Ichthyophthirius</taxon>
    </lineage>
</organism>
<dbReference type="Pfam" id="PF00561">
    <property type="entry name" value="Abhydrolase_1"/>
    <property type="match status" value="1"/>
</dbReference>
<dbReference type="eggNOG" id="KOG4409">
    <property type="taxonomic scope" value="Eukaryota"/>
</dbReference>
<dbReference type="GeneID" id="14906845"/>
<evidence type="ECO:0000259" key="2">
    <source>
        <dbReference type="Pfam" id="PF00561"/>
    </source>
</evidence>
<dbReference type="AlphaFoldDB" id="G0QVN1"/>
<dbReference type="InParanoid" id="G0QVN1"/>
<name>G0QVN1_ICHMU</name>
<dbReference type="GO" id="GO:0042171">
    <property type="term" value="F:lysophosphatidic acid acyltransferase activity"/>
    <property type="evidence" value="ECO:0007669"/>
    <property type="project" value="TreeGrafter"/>
</dbReference>
<protein>
    <recommendedName>
        <fullName evidence="2">AB hydrolase-1 domain-containing protein</fullName>
    </recommendedName>
</protein>
<dbReference type="OrthoDB" id="430332at2759"/>
<dbReference type="PRINTS" id="PR00111">
    <property type="entry name" value="ABHYDROLASE"/>
</dbReference>
<feature type="domain" description="AB hydrolase-1" evidence="2">
    <location>
        <begin position="3"/>
        <end position="110"/>
    </location>
</feature>
<dbReference type="STRING" id="857967.G0QVN1"/>
<comment type="similarity">
    <text evidence="1">Belongs to the peptidase S33 family. ABHD4/ABHD5 subfamily.</text>
</comment>
<dbReference type="Gene3D" id="3.40.50.1820">
    <property type="entry name" value="alpha/beta hydrolase"/>
    <property type="match status" value="1"/>
</dbReference>
<keyword evidence="4" id="KW-1185">Reference proteome</keyword>
<dbReference type="GO" id="GO:0055088">
    <property type="term" value="P:lipid homeostasis"/>
    <property type="evidence" value="ECO:0007669"/>
    <property type="project" value="TreeGrafter"/>
</dbReference>
<dbReference type="InterPro" id="IPR000073">
    <property type="entry name" value="AB_hydrolase_1"/>
</dbReference>
<dbReference type="SUPFAM" id="SSF53474">
    <property type="entry name" value="alpha/beta-Hydrolases"/>
    <property type="match status" value="1"/>
</dbReference>
<dbReference type="RefSeq" id="XP_004032305.1">
    <property type="nucleotide sequence ID" value="XM_004032257.1"/>
</dbReference>
<dbReference type="GO" id="GO:0006654">
    <property type="term" value="P:phosphatidic acid biosynthetic process"/>
    <property type="evidence" value="ECO:0007669"/>
    <property type="project" value="TreeGrafter"/>
</dbReference>
<sequence length="180" mass="21505">MKTIVLLHGYGNTSLSYYKMIKDLSFKFDTYALDLLGMGLSSRPKYEINDIKETIEFFVESLELWRQKIKKQDKLVLVGHSFGGYMALNYALKYPQNVENLILLSPMGATKKSEKENQQFEKETKEKLTFYQKIGYIVFQNMWEKKQSFYDIYNQWYYPREHQMVHLNAEQITEYILKNV</sequence>
<accession>G0QVN1</accession>
<evidence type="ECO:0000313" key="4">
    <source>
        <dbReference type="Proteomes" id="UP000008983"/>
    </source>
</evidence>
<evidence type="ECO:0000256" key="1">
    <source>
        <dbReference type="ARBA" id="ARBA00038097"/>
    </source>
</evidence>
<dbReference type="EMBL" id="GL983950">
    <property type="protein sequence ID" value="EGR30718.1"/>
    <property type="molecule type" value="Genomic_DNA"/>
</dbReference>
<gene>
    <name evidence="3" type="ORF">IMG5_124850</name>
</gene>
<dbReference type="Proteomes" id="UP000008983">
    <property type="component" value="Unassembled WGS sequence"/>
</dbReference>
<proteinExistence type="inferred from homology"/>
<dbReference type="PANTHER" id="PTHR42886:SF29">
    <property type="entry name" value="PUMMELIG, ISOFORM A"/>
    <property type="match status" value="1"/>
</dbReference>
<reference evidence="3 4" key="1">
    <citation type="submission" date="2011-07" db="EMBL/GenBank/DDBJ databases">
        <authorList>
            <person name="Coyne R."/>
            <person name="Brami D."/>
            <person name="Johnson J."/>
            <person name="Hostetler J."/>
            <person name="Hannick L."/>
            <person name="Clark T."/>
            <person name="Cassidy-Hanley D."/>
            <person name="Inman J."/>
        </authorList>
    </citation>
    <scope>NUCLEOTIDE SEQUENCE [LARGE SCALE GENOMIC DNA]</scope>
    <source>
        <strain evidence="3 4">G5</strain>
    </source>
</reference>